<proteinExistence type="predicted"/>
<evidence type="ECO:0000256" key="4">
    <source>
        <dbReference type="ARBA" id="ARBA00023136"/>
    </source>
</evidence>
<dbReference type="InterPro" id="IPR049176">
    <property type="entry name" value="COG5_N"/>
</dbReference>
<dbReference type="InterPro" id="IPR048485">
    <property type="entry name" value="COG5_helical"/>
</dbReference>
<evidence type="ECO:0000256" key="3">
    <source>
        <dbReference type="ARBA" id="ARBA00023034"/>
    </source>
</evidence>
<evidence type="ECO:0000259" key="7">
    <source>
        <dbReference type="Pfam" id="PF20649"/>
    </source>
</evidence>
<keyword evidence="9" id="KW-1185">Reference proteome</keyword>
<dbReference type="InterPro" id="IPR019465">
    <property type="entry name" value="Cog5"/>
</dbReference>
<evidence type="ECO:0000256" key="1">
    <source>
        <dbReference type="ARBA" id="ARBA00004395"/>
    </source>
</evidence>
<comment type="subcellular location">
    <subcellularLocation>
        <location evidence="1">Golgi apparatus membrane</location>
        <topology evidence="1">Peripheral membrane protein</topology>
    </subcellularLocation>
</comment>
<gene>
    <name evidence="8" type="ORF">OC846_004065</name>
</gene>
<evidence type="ECO:0000313" key="8">
    <source>
        <dbReference type="EMBL" id="KAK0549458.1"/>
    </source>
</evidence>
<reference evidence="8" key="1">
    <citation type="journal article" date="2023" name="PhytoFront">
        <title>Draft Genome Resources of Seven Strains of Tilletia horrida, Causal Agent of Kernel Smut of Rice.</title>
        <authorList>
            <person name="Khanal S."/>
            <person name="Antony Babu S."/>
            <person name="Zhou X.G."/>
        </authorList>
    </citation>
    <scope>NUCLEOTIDE SEQUENCE</scope>
    <source>
        <strain evidence="8">TX6</strain>
    </source>
</reference>
<feature type="domain" description="Conserved oligomeric Golgi complex subunit 5 N-terminal" evidence="6">
    <location>
        <begin position="70"/>
        <end position="160"/>
    </location>
</feature>
<evidence type="ECO:0000256" key="2">
    <source>
        <dbReference type="ARBA" id="ARBA00020974"/>
    </source>
</evidence>
<evidence type="ECO:0000259" key="6">
    <source>
        <dbReference type="Pfam" id="PF10392"/>
    </source>
</evidence>
<feature type="domain" description="Conserved oligomeric Golgi complex subunit 5 helical" evidence="7">
    <location>
        <begin position="222"/>
        <end position="511"/>
    </location>
</feature>
<feature type="region of interest" description="Disordered" evidence="5">
    <location>
        <begin position="26"/>
        <end position="74"/>
    </location>
</feature>
<protein>
    <recommendedName>
        <fullName evidence="2">Conserved oligomeric Golgi complex subunit 5</fullName>
    </recommendedName>
</protein>
<dbReference type="PANTHER" id="PTHR13228">
    <property type="entry name" value="CONSERVED OLIGOMERIC GOLGI COMPLEX COMPONENT 5"/>
    <property type="match status" value="1"/>
</dbReference>
<evidence type="ECO:0000256" key="5">
    <source>
        <dbReference type="SAM" id="MobiDB-lite"/>
    </source>
</evidence>
<accession>A0AAN6GTM0</accession>
<dbReference type="Pfam" id="PF20649">
    <property type="entry name" value="COG5_C"/>
    <property type="match status" value="1"/>
</dbReference>
<keyword evidence="3" id="KW-0333">Golgi apparatus</keyword>
<comment type="caution">
    <text evidence="8">The sequence shown here is derived from an EMBL/GenBank/DDBJ whole genome shotgun (WGS) entry which is preliminary data.</text>
</comment>
<dbReference type="AlphaFoldDB" id="A0AAN6GTM0"/>
<dbReference type="Pfam" id="PF10392">
    <property type="entry name" value="COG5_N"/>
    <property type="match status" value="1"/>
</dbReference>
<keyword evidence="4" id="KW-0472">Membrane</keyword>
<organism evidence="8 9">
    <name type="scientific">Tilletia horrida</name>
    <dbReference type="NCBI Taxonomy" id="155126"/>
    <lineage>
        <taxon>Eukaryota</taxon>
        <taxon>Fungi</taxon>
        <taxon>Dikarya</taxon>
        <taxon>Basidiomycota</taxon>
        <taxon>Ustilaginomycotina</taxon>
        <taxon>Exobasidiomycetes</taxon>
        <taxon>Tilletiales</taxon>
        <taxon>Tilletiaceae</taxon>
        <taxon>Tilletia</taxon>
    </lineage>
</organism>
<dbReference type="EMBL" id="JAPDMZ010000112">
    <property type="protein sequence ID" value="KAK0549458.1"/>
    <property type="molecule type" value="Genomic_DNA"/>
</dbReference>
<sequence length="542" mass="59583">MSTLPKAKHFNEGVKSEAWLDAEIPLPSLFQPQPEESLLKPPAKAQESNQTEAEAAEQHSQAEEEEEAPADAIDPQLRQQVITDPSTFLQHINQIHQTRSSVRSILDASKELQSRAHRLQAKLRTPHQSLHTLSTDLIRLQLGTELVRRASRFQSLRTRLQDDISILDNPDAQQQDDEDRAKALARAAYTTREMTNLLRQPPPASLPLQLQQEFSRYLPTLTPIALALPSLAASRSSLNVQMEDLLIRGLQTLNVHNLSTALRVASLLDTSSSSSSSTQPNQQNNLVSVSQSAAAASTGLRTLIAELVRDLSDFVRERVRAGWDTNVWARESGVKASSPYRFRRHGTTGGLADDSSLSAINVPPAFAQVATHKLETLIVQEMSAVGAKVYVLERVLASERLERASSSAAGLGWKPASTRAGPGASDAGAEHSSLVREEYEEEEEEDIEPPTFLHEGIQVLGSKPSQIFWQTLKEEMSARCQNAIRTSGYSAALFASTSTGYVRLLRLYQDFLSRMSAYSDSADHQSFEALFGLQAYNPASGS</sequence>
<name>A0AAN6GTM0_9BASI</name>
<dbReference type="GO" id="GO:0000139">
    <property type="term" value="C:Golgi membrane"/>
    <property type="evidence" value="ECO:0007669"/>
    <property type="project" value="UniProtKB-SubCell"/>
</dbReference>
<dbReference type="GO" id="GO:0006891">
    <property type="term" value="P:intra-Golgi vesicle-mediated transport"/>
    <property type="evidence" value="ECO:0007669"/>
    <property type="project" value="InterPro"/>
</dbReference>
<dbReference type="PANTHER" id="PTHR13228:SF3">
    <property type="entry name" value="CONSERVED OLIGOMERIC GOLGI COMPLEX SUBUNIT 5"/>
    <property type="match status" value="1"/>
</dbReference>
<feature type="compositionally biased region" description="Acidic residues" evidence="5">
    <location>
        <begin position="438"/>
        <end position="448"/>
    </location>
</feature>
<dbReference type="Proteomes" id="UP001176517">
    <property type="component" value="Unassembled WGS sequence"/>
</dbReference>
<feature type="region of interest" description="Disordered" evidence="5">
    <location>
        <begin position="411"/>
        <end position="448"/>
    </location>
</feature>
<evidence type="ECO:0000313" key="9">
    <source>
        <dbReference type="Proteomes" id="UP001176517"/>
    </source>
</evidence>
<dbReference type="GO" id="GO:0017119">
    <property type="term" value="C:Golgi transport complex"/>
    <property type="evidence" value="ECO:0007669"/>
    <property type="project" value="InterPro"/>
</dbReference>